<keyword evidence="2" id="KW-1185">Reference proteome</keyword>
<gene>
    <name evidence="1" type="ORF">UK23_42525</name>
</gene>
<dbReference type="PATRIC" id="fig|68170.10.peg.1610"/>
<dbReference type="AlphaFoldDB" id="A0A0F0GHJ7"/>
<reference evidence="1 2" key="1">
    <citation type="submission" date="2015-02" db="EMBL/GenBank/DDBJ databases">
        <authorList>
            <person name="Ju K.-S."/>
            <person name="Doroghazi J.R."/>
            <person name="Metcalf W."/>
        </authorList>
    </citation>
    <scope>NUCLEOTIDE SEQUENCE [LARGE SCALE GENOMIC DNA]</scope>
    <source>
        <strain evidence="1 2">NRRL B-16140</strain>
    </source>
</reference>
<dbReference type="Proteomes" id="UP000033393">
    <property type="component" value="Unassembled WGS sequence"/>
</dbReference>
<accession>A0A0F0GHJ7</accession>
<organism evidence="1 2">
    <name type="scientific">Lentzea aerocolonigenes</name>
    <name type="common">Lechevalieria aerocolonigenes</name>
    <name type="synonym">Saccharothrix aerocolonigenes</name>
    <dbReference type="NCBI Taxonomy" id="68170"/>
    <lineage>
        <taxon>Bacteria</taxon>
        <taxon>Bacillati</taxon>
        <taxon>Actinomycetota</taxon>
        <taxon>Actinomycetes</taxon>
        <taxon>Pseudonocardiales</taxon>
        <taxon>Pseudonocardiaceae</taxon>
        <taxon>Lentzea</taxon>
    </lineage>
</organism>
<proteinExistence type="predicted"/>
<evidence type="ECO:0000313" key="1">
    <source>
        <dbReference type="EMBL" id="KJK35951.1"/>
    </source>
</evidence>
<name>A0A0F0GHJ7_LENAE</name>
<dbReference type="EMBL" id="JYJG01000436">
    <property type="protein sequence ID" value="KJK35951.1"/>
    <property type="molecule type" value="Genomic_DNA"/>
</dbReference>
<sequence>MFRDSVTVSQVTVGRDNTVTQHQHAAAGFEELATAMRHVSELLPRIGLSAPDAEDAAEHVSDVIAETTAAEPDPGRIRRALRGLRTFLQPVADQAVSGVGEGAHELAKEALGHLQQFVS</sequence>
<protein>
    <submittedName>
        <fullName evidence="1">Uncharacterized protein</fullName>
    </submittedName>
</protein>
<comment type="caution">
    <text evidence="1">The sequence shown here is derived from an EMBL/GenBank/DDBJ whole genome shotgun (WGS) entry which is preliminary data.</text>
</comment>
<evidence type="ECO:0000313" key="2">
    <source>
        <dbReference type="Proteomes" id="UP000033393"/>
    </source>
</evidence>